<keyword evidence="4" id="KW-1185">Reference proteome</keyword>
<organism evidence="3 4">
    <name type="scientific">Nocardioides marinus</name>
    <dbReference type="NCBI Taxonomy" id="374514"/>
    <lineage>
        <taxon>Bacteria</taxon>
        <taxon>Bacillati</taxon>
        <taxon>Actinomycetota</taxon>
        <taxon>Actinomycetes</taxon>
        <taxon>Propionibacteriales</taxon>
        <taxon>Nocardioidaceae</taxon>
        <taxon>Nocardioides</taxon>
    </lineage>
</organism>
<dbReference type="InterPro" id="IPR007138">
    <property type="entry name" value="ABM_dom"/>
</dbReference>
<evidence type="ECO:0000256" key="1">
    <source>
        <dbReference type="SAM" id="Phobius"/>
    </source>
</evidence>
<dbReference type="Pfam" id="PF03992">
    <property type="entry name" value="ABM"/>
    <property type="match status" value="1"/>
</dbReference>
<reference evidence="3 4" key="1">
    <citation type="submission" date="2020-07" db="EMBL/GenBank/DDBJ databases">
        <title>Sequencing the genomes of 1000 actinobacteria strains.</title>
        <authorList>
            <person name="Klenk H.-P."/>
        </authorList>
    </citation>
    <scope>NUCLEOTIDE SEQUENCE [LARGE SCALE GENOMIC DNA]</scope>
    <source>
        <strain evidence="3 4">DSM 18248</strain>
    </source>
</reference>
<sequence>MSTPVTVSITRHLDPGREIEMTSWLQAGTSLAQRFPGFLGAGWVRPEADSETWHMLYRFADAESLKAWEDSPQRQWWRDSAAGLGVVESRVERRTGIEGWFDEPHSRDIRDLRVGPKAPPRWKQAVTIFLVFYPLSVLVNWLAGQAGVNDLTLLLRVFLVIAVMTPTMTYFALPWITRRMEWFLQGQPPPWRRARG</sequence>
<feature type="transmembrane region" description="Helical" evidence="1">
    <location>
        <begin position="125"/>
        <end position="143"/>
    </location>
</feature>
<dbReference type="Gene3D" id="3.30.70.100">
    <property type="match status" value="1"/>
</dbReference>
<protein>
    <recommendedName>
        <fullName evidence="2">ABM domain-containing protein</fullName>
    </recommendedName>
</protein>
<dbReference type="InterPro" id="IPR038762">
    <property type="entry name" value="ABM_predict"/>
</dbReference>
<comment type="caution">
    <text evidence="3">The sequence shown here is derived from an EMBL/GenBank/DDBJ whole genome shotgun (WGS) entry which is preliminary data.</text>
</comment>
<dbReference type="PANTHER" id="PTHR40057">
    <property type="entry name" value="SLR1162 PROTEIN"/>
    <property type="match status" value="1"/>
</dbReference>
<proteinExistence type="predicted"/>
<dbReference type="InterPro" id="IPR011008">
    <property type="entry name" value="Dimeric_a/b-barrel"/>
</dbReference>
<evidence type="ECO:0000313" key="3">
    <source>
        <dbReference type="EMBL" id="NYI11704.1"/>
    </source>
</evidence>
<dbReference type="SUPFAM" id="SSF54909">
    <property type="entry name" value="Dimeric alpha+beta barrel"/>
    <property type="match status" value="1"/>
</dbReference>
<evidence type="ECO:0000259" key="2">
    <source>
        <dbReference type="Pfam" id="PF03992"/>
    </source>
</evidence>
<dbReference type="PANTHER" id="PTHR40057:SF1">
    <property type="entry name" value="SLR1162 PROTEIN"/>
    <property type="match status" value="1"/>
</dbReference>
<gene>
    <name evidence="3" type="ORF">BKA05_003219</name>
</gene>
<keyword evidence="1" id="KW-0812">Transmembrane</keyword>
<keyword evidence="1" id="KW-1133">Transmembrane helix</keyword>
<evidence type="ECO:0000313" key="4">
    <source>
        <dbReference type="Proteomes" id="UP000537326"/>
    </source>
</evidence>
<dbReference type="RefSeq" id="WP_179532362.1">
    <property type="nucleotide sequence ID" value="NZ_BAAAPP010000017.1"/>
</dbReference>
<feature type="transmembrane region" description="Helical" evidence="1">
    <location>
        <begin position="155"/>
        <end position="176"/>
    </location>
</feature>
<dbReference type="AlphaFoldDB" id="A0A7Y9YIM4"/>
<dbReference type="EMBL" id="JACBZI010000001">
    <property type="protein sequence ID" value="NYI11704.1"/>
    <property type="molecule type" value="Genomic_DNA"/>
</dbReference>
<name>A0A7Y9YIM4_9ACTN</name>
<feature type="domain" description="ABM" evidence="2">
    <location>
        <begin position="4"/>
        <end position="76"/>
    </location>
</feature>
<accession>A0A7Y9YIM4</accession>
<keyword evidence="1" id="KW-0472">Membrane</keyword>
<dbReference type="Proteomes" id="UP000537326">
    <property type="component" value="Unassembled WGS sequence"/>
</dbReference>